<dbReference type="HOGENOM" id="CLU_098564_0_0_0"/>
<dbReference type="Proteomes" id="UP000000323">
    <property type="component" value="Chromosome 1"/>
</dbReference>
<keyword evidence="2" id="KW-1185">Reference proteome</keyword>
<dbReference type="InterPro" id="IPR045706">
    <property type="entry name" value="DUF6062"/>
</dbReference>
<proteinExistence type="predicted"/>
<dbReference type="RefSeq" id="WP_012874569.1">
    <property type="nucleotide sequence ID" value="NC_013525.1"/>
</dbReference>
<dbReference type="EMBL" id="CP001825">
    <property type="protein sequence ID" value="ACZ41534.1"/>
    <property type="molecule type" value="Genomic_DNA"/>
</dbReference>
<dbReference type="STRING" id="525904.Tter_0616"/>
<protein>
    <submittedName>
        <fullName evidence="1">Uncharacterized protein</fullName>
    </submittedName>
</protein>
<dbReference type="KEGG" id="ttr:Tter_0616"/>
<name>D1CF28_THET1</name>
<sequence length="242" mass="27773">MSHESLYYDLLEAIKNGECPICSVALRAVASWMDSVSYESVNDPQVRDSLRASYGFCNKHAYQWLDQRHLLGTAIIYSDVLEHINEDLQQLEYQRRDLITSVSTLITGKNIHEHHSKVPINSTKVCPACTVQAESEKIAREAFLEGLSEQEFRSTYEHSLGLCLIHLRSALQLAPNSKIFHFLKEHSIKQNDGLRKQLLEIIRKHDYRFRFEPITEERGADLRTIRHIAGEAGIRGLDLDKT</sequence>
<dbReference type="OrthoDB" id="9810814at2"/>
<organism evidence="1 2">
    <name type="scientific">Thermobaculum terrenum (strain ATCC BAA-798 / CCMEE 7001 / YNP1)</name>
    <dbReference type="NCBI Taxonomy" id="525904"/>
    <lineage>
        <taxon>Bacteria</taxon>
        <taxon>Bacillati</taxon>
        <taxon>Chloroflexota</taxon>
        <taxon>Chloroflexia</taxon>
        <taxon>Candidatus Thermobaculales</taxon>
        <taxon>Candidatus Thermobaculaceae</taxon>
        <taxon>Thermobaculum</taxon>
    </lineage>
</organism>
<dbReference type="AlphaFoldDB" id="D1CF28"/>
<gene>
    <name evidence="1" type="ordered locus">Tter_0616</name>
</gene>
<accession>D1CF28</accession>
<evidence type="ECO:0000313" key="2">
    <source>
        <dbReference type="Proteomes" id="UP000000323"/>
    </source>
</evidence>
<reference evidence="2" key="1">
    <citation type="journal article" date="2010" name="Stand. Genomic Sci.">
        <title>Complete genome sequence of 'Thermobaculum terrenum' type strain (YNP1).</title>
        <authorList>
            <person name="Kiss H."/>
            <person name="Cleland D."/>
            <person name="Lapidus A."/>
            <person name="Lucas S."/>
            <person name="Glavina Del Rio T."/>
            <person name="Nolan M."/>
            <person name="Tice H."/>
            <person name="Han C."/>
            <person name="Goodwin L."/>
            <person name="Pitluck S."/>
            <person name="Liolios K."/>
            <person name="Ivanova N."/>
            <person name="Mavromatis K."/>
            <person name="Ovchinnikova G."/>
            <person name="Pati A."/>
            <person name="Chen A."/>
            <person name="Palaniappan K."/>
            <person name="Land M."/>
            <person name="Hauser L."/>
            <person name="Chang Y."/>
            <person name="Jeffries C."/>
            <person name="Lu M."/>
            <person name="Brettin T."/>
            <person name="Detter J."/>
            <person name="Goker M."/>
            <person name="Tindall B."/>
            <person name="Beck B."/>
            <person name="McDermott T."/>
            <person name="Woyke T."/>
            <person name="Bristow J."/>
            <person name="Eisen J."/>
            <person name="Markowitz V."/>
            <person name="Hugenholtz P."/>
            <person name="Kyrpides N."/>
            <person name="Klenk H."/>
            <person name="Cheng J."/>
        </authorList>
    </citation>
    <scope>NUCLEOTIDE SEQUENCE [LARGE SCALE GENOMIC DNA]</scope>
    <source>
        <strain evidence="2">ATCC BAA-798 / YNP1</strain>
    </source>
</reference>
<evidence type="ECO:0000313" key="1">
    <source>
        <dbReference type="EMBL" id="ACZ41534.1"/>
    </source>
</evidence>
<dbReference type="Pfam" id="PF19538">
    <property type="entry name" value="DUF6062"/>
    <property type="match status" value="1"/>
</dbReference>
<dbReference type="eggNOG" id="ENOG503325R">
    <property type="taxonomic scope" value="Bacteria"/>
</dbReference>